<accession>A0A6N2RRT1</accession>
<dbReference type="InterPro" id="IPR050261">
    <property type="entry name" value="FrsA_esterase"/>
</dbReference>
<sequence length="394" mass="43638">MFTEFTGNRQFDLQLNLTFAPILDRVGMDTIATTTLPNIRSTKQITALAHSLAERFSSEGDADAAWRLYELAAFYLGADDPRKRSFIDAMSASFDEAHSGLALTRHAVPYRGGELTAMRWEADPTDRSQAPEGTPRTLIMMNGFDGYAEGIIDFASHFPTRPFDIISFDGPGQGHTVLAGMPLEPQWERPTNAVMDYFGVQSAAALGVSFGGYLVTRAAAYCPRISHVIAFDMMYRLLDGLTLPLPRPLRPIADAVVGKPRPAWLIDAALRVASRFSADLAWKLQQASHLTGLNRPSEVLRAFGDYTMEPLEGRITQPCLILAGDADQYVPFERLRDVRRALRNAESLEVHAFHHAQDPDMAQHCQIGDLDRAFAIMGSWLSRTRPRTSAKLPA</sequence>
<reference evidence="2" key="1">
    <citation type="submission" date="2019-11" db="EMBL/GenBank/DDBJ databases">
        <authorList>
            <person name="Feng L."/>
        </authorList>
    </citation>
    <scope>NUCLEOTIDE SEQUENCE</scope>
    <source>
        <strain evidence="2">AodontolyticusLFYP35</strain>
    </source>
</reference>
<gene>
    <name evidence="2" type="ORF">AOLFYP35_00484</name>
</gene>
<dbReference type="InterPro" id="IPR029058">
    <property type="entry name" value="AB_hydrolase_fold"/>
</dbReference>
<name>A0A6N2RRT1_9ACTO</name>
<evidence type="ECO:0000313" key="2">
    <source>
        <dbReference type="EMBL" id="VYS83384.1"/>
    </source>
</evidence>
<dbReference type="EMBL" id="CACRSM010000002">
    <property type="protein sequence ID" value="VYS83384.1"/>
    <property type="molecule type" value="Genomic_DNA"/>
</dbReference>
<dbReference type="PANTHER" id="PTHR22946:SF12">
    <property type="entry name" value="CONIDIAL PIGMENT BIOSYNTHESIS PROTEIN AYG1 (AFU_ORTHOLOGUE AFUA_2G17550)"/>
    <property type="match status" value="1"/>
</dbReference>
<dbReference type="AlphaFoldDB" id="A0A6N2RRT1"/>
<evidence type="ECO:0000256" key="1">
    <source>
        <dbReference type="ARBA" id="ARBA00008645"/>
    </source>
</evidence>
<dbReference type="PANTHER" id="PTHR22946">
    <property type="entry name" value="DIENELACTONE HYDROLASE DOMAIN-CONTAINING PROTEIN-RELATED"/>
    <property type="match status" value="1"/>
</dbReference>
<keyword evidence="2" id="KW-0378">Hydrolase</keyword>
<comment type="similarity">
    <text evidence="1">Belongs to the AB hydrolase superfamily.</text>
</comment>
<dbReference type="Gene3D" id="3.40.50.1820">
    <property type="entry name" value="alpha/beta hydrolase"/>
    <property type="match status" value="1"/>
</dbReference>
<proteinExistence type="inferred from homology"/>
<organism evidence="2">
    <name type="scientific">Schaalia odontolytica</name>
    <dbReference type="NCBI Taxonomy" id="1660"/>
    <lineage>
        <taxon>Bacteria</taxon>
        <taxon>Bacillati</taxon>
        <taxon>Actinomycetota</taxon>
        <taxon>Actinomycetes</taxon>
        <taxon>Actinomycetales</taxon>
        <taxon>Actinomycetaceae</taxon>
        <taxon>Schaalia</taxon>
    </lineage>
</organism>
<dbReference type="GO" id="GO:0016787">
    <property type="term" value="F:hydrolase activity"/>
    <property type="evidence" value="ECO:0007669"/>
    <property type="project" value="UniProtKB-KW"/>
</dbReference>
<protein>
    <submittedName>
        <fullName evidence="2">Alpha/beta hydrolase family protein</fullName>
    </submittedName>
</protein>
<dbReference type="SUPFAM" id="SSF53474">
    <property type="entry name" value="alpha/beta-Hydrolases"/>
    <property type="match status" value="1"/>
</dbReference>